<dbReference type="AlphaFoldDB" id="A0A8K0KLD9"/>
<dbReference type="PANTHER" id="PTHR21301">
    <property type="entry name" value="REVERSE TRANSCRIPTASE"/>
    <property type="match status" value="1"/>
</dbReference>
<gene>
    <name evidence="2" type="ORF">J437_LFUL015376</name>
</gene>
<evidence type="ECO:0000313" key="2">
    <source>
        <dbReference type="EMBL" id="KAG8235755.1"/>
    </source>
</evidence>
<name>A0A8K0KLD9_LADFU</name>
<comment type="caution">
    <text evidence="2">The sequence shown here is derived from an EMBL/GenBank/DDBJ whole genome shotgun (WGS) entry which is preliminary data.</text>
</comment>
<feature type="region of interest" description="Disordered" evidence="1">
    <location>
        <begin position="307"/>
        <end position="349"/>
    </location>
</feature>
<accession>A0A8K0KLD9</accession>
<sequence>MQQQGKQRSLTGCQPLNETAKSVLLKGLNFAPAPSTIPYQDFIGAIEPAIRPLPQESAEEIRSKITLALKKAAPPKPNLSRDEKTALQELRRNHDIVILPADKGNAKALLKRESYVQKVENILQDSNYRYLCCLCSRNLPPETYKGLLPQAPAPPRLYGLPKVHKPGTPLRPIVSAINAPTYLLAKYLAKLLAPIIGHNEHHVQDSTKLVKTLANIKLDPDDILKNYLKNMQQRMDISNQAVIHQITNYPTPQRDICEEDSTIWNKITSMKEGRHLLASFYSSQLLFCLHPSSDLLHGCVDHTPAESLSACLSSSPPPPIHSAAASPDPGPPAPGEAGPPYASALPLSP</sequence>
<feature type="compositionally biased region" description="Low complexity" evidence="1">
    <location>
        <begin position="335"/>
        <end position="349"/>
    </location>
</feature>
<protein>
    <submittedName>
        <fullName evidence="2">Uncharacterized protein</fullName>
    </submittedName>
</protein>
<dbReference type="EMBL" id="KZ308946">
    <property type="protein sequence ID" value="KAG8235755.1"/>
    <property type="molecule type" value="Genomic_DNA"/>
</dbReference>
<reference evidence="2" key="2">
    <citation type="submission" date="2017-10" db="EMBL/GenBank/DDBJ databases">
        <title>Ladona fulva Genome sequencing and assembly.</title>
        <authorList>
            <person name="Murali S."/>
            <person name="Richards S."/>
            <person name="Bandaranaike D."/>
            <person name="Bellair M."/>
            <person name="Blankenburg K."/>
            <person name="Chao H."/>
            <person name="Dinh H."/>
            <person name="Doddapaneni H."/>
            <person name="Dugan-Rocha S."/>
            <person name="Elkadiri S."/>
            <person name="Gnanaolivu R."/>
            <person name="Hernandez B."/>
            <person name="Skinner E."/>
            <person name="Javaid M."/>
            <person name="Lee S."/>
            <person name="Li M."/>
            <person name="Ming W."/>
            <person name="Munidasa M."/>
            <person name="Muniz J."/>
            <person name="Nguyen L."/>
            <person name="Hughes D."/>
            <person name="Osuji N."/>
            <person name="Pu L.-L."/>
            <person name="Puazo M."/>
            <person name="Qu C."/>
            <person name="Quiroz J."/>
            <person name="Raj R."/>
            <person name="Weissenberger G."/>
            <person name="Xin Y."/>
            <person name="Zou X."/>
            <person name="Han Y."/>
            <person name="Worley K."/>
            <person name="Muzny D."/>
            <person name="Gibbs R."/>
        </authorList>
    </citation>
    <scope>NUCLEOTIDE SEQUENCE</scope>
    <source>
        <strain evidence="2">Sampled in the wild</strain>
    </source>
</reference>
<proteinExistence type="predicted"/>
<reference evidence="2" key="1">
    <citation type="submission" date="2013-04" db="EMBL/GenBank/DDBJ databases">
        <authorList>
            <person name="Qu J."/>
            <person name="Murali S.C."/>
            <person name="Bandaranaike D."/>
            <person name="Bellair M."/>
            <person name="Blankenburg K."/>
            <person name="Chao H."/>
            <person name="Dinh H."/>
            <person name="Doddapaneni H."/>
            <person name="Downs B."/>
            <person name="Dugan-Rocha S."/>
            <person name="Elkadiri S."/>
            <person name="Gnanaolivu R.D."/>
            <person name="Hernandez B."/>
            <person name="Javaid M."/>
            <person name="Jayaseelan J.C."/>
            <person name="Lee S."/>
            <person name="Li M."/>
            <person name="Ming W."/>
            <person name="Munidasa M."/>
            <person name="Muniz J."/>
            <person name="Nguyen L."/>
            <person name="Ongeri F."/>
            <person name="Osuji N."/>
            <person name="Pu L.-L."/>
            <person name="Puazo M."/>
            <person name="Qu C."/>
            <person name="Quiroz J."/>
            <person name="Raj R."/>
            <person name="Weissenberger G."/>
            <person name="Xin Y."/>
            <person name="Zou X."/>
            <person name="Han Y."/>
            <person name="Richards S."/>
            <person name="Worley K."/>
            <person name="Muzny D."/>
            <person name="Gibbs R."/>
        </authorList>
    </citation>
    <scope>NUCLEOTIDE SEQUENCE</scope>
    <source>
        <strain evidence="2">Sampled in the wild</strain>
    </source>
</reference>
<dbReference type="OrthoDB" id="6782675at2759"/>
<evidence type="ECO:0000313" key="3">
    <source>
        <dbReference type="Proteomes" id="UP000792457"/>
    </source>
</evidence>
<dbReference type="Proteomes" id="UP000792457">
    <property type="component" value="Unassembled WGS sequence"/>
</dbReference>
<dbReference type="PANTHER" id="PTHR21301:SF10">
    <property type="entry name" value="REVERSE TRANSCRIPTASE DOMAIN-CONTAINING PROTEIN"/>
    <property type="match status" value="1"/>
</dbReference>
<organism evidence="2 3">
    <name type="scientific">Ladona fulva</name>
    <name type="common">Scarce chaser dragonfly</name>
    <name type="synonym">Libellula fulva</name>
    <dbReference type="NCBI Taxonomy" id="123851"/>
    <lineage>
        <taxon>Eukaryota</taxon>
        <taxon>Metazoa</taxon>
        <taxon>Ecdysozoa</taxon>
        <taxon>Arthropoda</taxon>
        <taxon>Hexapoda</taxon>
        <taxon>Insecta</taxon>
        <taxon>Pterygota</taxon>
        <taxon>Palaeoptera</taxon>
        <taxon>Odonata</taxon>
        <taxon>Epiprocta</taxon>
        <taxon>Anisoptera</taxon>
        <taxon>Libelluloidea</taxon>
        <taxon>Libellulidae</taxon>
        <taxon>Ladona</taxon>
    </lineage>
</organism>
<keyword evidence="3" id="KW-1185">Reference proteome</keyword>
<evidence type="ECO:0000256" key="1">
    <source>
        <dbReference type="SAM" id="MobiDB-lite"/>
    </source>
</evidence>